<evidence type="ECO:0000313" key="2">
    <source>
        <dbReference type="Proteomes" id="UP001164746"/>
    </source>
</evidence>
<name>A0ABY7EUU3_MYAAR</name>
<organism evidence="1 2">
    <name type="scientific">Mya arenaria</name>
    <name type="common">Soft-shell clam</name>
    <dbReference type="NCBI Taxonomy" id="6604"/>
    <lineage>
        <taxon>Eukaryota</taxon>
        <taxon>Metazoa</taxon>
        <taxon>Spiralia</taxon>
        <taxon>Lophotrochozoa</taxon>
        <taxon>Mollusca</taxon>
        <taxon>Bivalvia</taxon>
        <taxon>Autobranchia</taxon>
        <taxon>Heteroconchia</taxon>
        <taxon>Euheterodonta</taxon>
        <taxon>Imparidentia</taxon>
        <taxon>Neoheterodontei</taxon>
        <taxon>Myida</taxon>
        <taxon>Myoidea</taxon>
        <taxon>Myidae</taxon>
        <taxon>Mya</taxon>
    </lineage>
</organism>
<proteinExistence type="predicted"/>
<dbReference type="EMBL" id="CP111019">
    <property type="protein sequence ID" value="WAR12884.1"/>
    <property type="molecule type" value="Genomic_DNA"/>
</dbReference>
<accession>A0ABY7EUU3</accession>
<dbReference type="Proteomes" id="UP001164746">
    <property type="component" value="Chromosome 8"/>
</dbReference>
<reference evidence="1" key="1">
    <citation type="submission" date="2022-11" db="EMBL/GenBank/DDBJ databases">
        <title>Centuries of genome instability and evolution in soft-shell clam transmissible cancer (bioRxiv).</title>
        <authorList>
            <person name="Hart S.F.M."/>
            <person name="Yonemitsu M.A."/>
            <person name="Giersch R.M."/>
            <person name="Beal B.F."/>
            <person name="Arriagada G."/>
            <person name="Davis B.W."/>
            <person name="Ostrander E.A."/>
            <person name="Goff S.P."/>
            <person name="Metzger M.J."/>
        </authorList>
    </citation>
    <scope>NUCLEOTIDE SEQUENCE</scope>
    <source>
        <strain evidence="1">MELC-2E11</strain>
        <tissue evidence="1">Siphon/mantle</tissue>
    </source>
</reference>
<gene>
    <name evidence="1" type="ORF">MAR_027064</name>
</gene>
<keyword evidence="2" id="KW-1185">Reference proteome</keyword>
<protein>
    <submittedName>
        <fullName evidence="1">Uncharacterized protein</fullName>
    </submittedName>
</protein>
<evidence type="ECO:0000313" key="1">
    <source>
        <dbReference type="EMBL" id="WAR12884.1"/>
    </source>
</evidence>
<sequence>MIHDTSLLTFEGDQKQGNVSIVEKHKLISKTFLTLDGTSVVTSFIDTGERFFTCMNPLVALEVGADLEPCLTLPAVEGLIPRVCPQVNAQLGLVPALVLAYLTAGEGKVSYK</sequence>